<protein>
    <recommendedName>
        <fullName evidence="3">Transposase</fullName>
    </recommendedName>
</protein>
<dbReference type="OrthoDB" id="191053at2157"/>
<dbReference type="EMBL" id="LWMV01000208">
    <property type="protein sequence ID" value="KZX10616.1"/>
    <property type="molecule type" value="Genomic_DNA"/>
</dbReference>
<organism evidence="1 2">
    <name type="scientific">Methanobrevibacter curvatus</name>
    <dbReference type="NCBI Taxonomy" id="49547"/>
    <lineage>
        <taxon>Archaea</taxon>
        <taxon>Methanobacteriati</taxon>
        <taxon>Methanobacteriota</taxon>
        <taxon>Methanomada group</taxon>
        <taxon>Methanobacteria</taxon>
        <taxon>Methanobacteriales</taxon>
        <taxon>Methanobacteriaceae</taxon>
        <taxon>Methanobrevibacter</taxon>
    </lineage>
</organism>
<dbReference type="InterPro" id="IPR009057">
    <property type="entry name" value="Homeodomain-like_sf"/>
</dbReference>
<reference evidence="1 2" key="1">
    <citation type="submission" date="2016-04" db="EMBL/GenBank/DDBJ databases">
        <title>Genome sequence of Methanobrevibacter curvatus DSM 11111.</title>
        <authorList>
            <person name="Poehlein A."/>
            <person name="Seedorf H."/>
            <person name="Daniel R."/>
        </authorList>
    </citation>
    <scope>NUCLEOTIDE SEQUENCE [LARGE SCALE GENOMIC DNA]</scope>
    <source>
        <strain evidence="1 2">DSM 11111</strain>
    </source>
</reference>
<keyword evidence="2" id="KW-1185">Reference proteome</keyword>
<evidence type="ECO:0000313" key="2">
    <source>
        <dbReference type="Proteomes" id="UP000077245"/>
    </source>
</evidence>
<dbReference type="PATRIC" id="fig|49547.3.peg.1837"/>
<gene>
    <name evidence="1" type="ORF">MBCUR_17290</name>
</gene>
<dbReference type="STRING" id="49547.MBCUR_17290"/>
<proteinExistence type="predicted"/>
<dbReference type="Pfam" id="PF13565">
    <property type="entry name" value="HTH_32"/>
    <property type="match status" value="1"/>
</dbReference>
<dbReference type="Proteomes" id="UP000077245">
    <property type="component" value="Unassembled WGS sequence"/>
</dbReference>
<dbReference type="AlphaFoldDB" id="A0A165ZEQ7"/>
<sequence>MLLNKGKKIEDIADILDISVSTIAKIKKRYLDEGLESALNDKPRSGQPKKYDVEKETEIIALACTDPPEGHKRWSIRLLAETLREKEGFETLTRESVRLILKKTQLSLG</sequence>
<name>A0A165ZEQ7_9EURY</name>
<evidence type="ECO:0000313" key="1">
    <source>
        <dbReference type="EMBL" id="KZX10616.1"/>
    </source>
</evidence>
<dbReference type="SUPFAM" id="SSF46689">
    <property type="entry name" value="Homeodomain-like"/>
    <property type="match status" value="1"/>
</dbReference>
<comment type="caution">
    <text evidence="1">The sequence shown here is derived from an EMBL/GenBank/DDBJ whole genome shotgun (WGS) entry which is preliminary data.</text>
</comment>
<accession>A0A165ZEQ7</accession>
<evidence type="ECO:0008006" key="3">
    <source>
        <dbReference type="Google" id="ProtNLM"/>
    </source>
</evidence>